<proteinExistence type="predicted"/>
<comment type="caution">
    <text evidence="2">The sequence shown here is derived from an EMBL/GenBank/DDBJ whole genome shotgun (WGS) entry which is preliminary data.</text>
</comment>
<name>A0ABD3PD27_9STRA</name>
<evidence type="ECO:0000313" key="2">
    <source>
        <dbReference type="EMBL" id="KAL3785071.1"/>
    </source>
</evidence>
<gene>
    <name evidence="2" type="ORF">HJC23_001449</name>
</gene>
<dbReference type="AlphaFoldDB" id="A0ABD3PD27"/>
<reference evidence="2 3" key="1">
    <citation type="journal article" date="2020" name="G3 (Bethesda)">
        <title>Improved Reference Genome for Cyclotella cryptica CCMP332, a Model for Cell Wall Morphogenesis, Salinity Adaptation, and Lipid Production in Diatoms (Bacillariophyta).</title>
        <authorList>
            <person name="Roberts W.R."/>
            <person name="Downey K.M."/>
            <person name="Ruck E.C."/>
            <person name="Traller J.C."/>
            <person name="Alverson A.J."/>
        </authorList>
    </citation>
    <scope>NUCLEOTIDE SEQUENCE [LARGE SCALE GENOMIC DNA]</scope>
    <source>
        <strain evidence="2 3">CCMP332</strain>
    </source>
</reference>
<keyword evidence="1" id="KW-0732">Signal</keyword>
<dbReference type="SUPFAM" id="SSF52266">
    <property type="entry name" value="SGNH hydrolase"/>
    <property type="match status" value="1"/>
</dbReference>
<feature type="chain" id="PRO_5044780246" evidence="1">
    <location>
        <begin position="24"/>
        <end position="428"/>
    </location>
</feature>
<dbReference type="EMBL" id="JABMIG020000222">
    <property type="protein sequence ID" value="KAL3785071.1"/>
    <property type="molecule type" value="Genomic_DNA"/>
</dbReference>
<organism evidence="2 3">
    <name type="scientific">Cyclotella cryptica</name>
    <dbReference type="NCBI Taxonomy" id="29204"/>
    <lineage>
        <taxon>Eukaryota</taxon>
        <taxon>Sar</taxon>
        <taxon>Stramenopiles</taxon>
        <taxon>Ochrophyta</taxon>
        <taxon>Bacillariophyta</taxon>
        <taxon>Coscinodiscophyceae</taxon>
        <taxon>Thalassiosirophycidae</taxon>
        <taxon>Stephanodiscales</taxon>
        <taxon>Stephanodiscaceae</taxon>
        <taxon>Cyclotella</taxon>
    </lineage>
</organism>
<evidence type="ECO:0000256" key="1">
    <source>
        <dbReference type="SAM" id="SignalP"/>
    </source>
</evidence>
<feature type="signal peptide" evidence="1">
    <location>
        <begin position="1"/>
        <end position="23"/>
    </location>
</feature>
<evidence type="ECO:0000313" key="3">
    <source>
        <dbReference type="Proteomes" id="UP001516023"/>
    </source>
</evidence>
<protein>
    <submittedName>
        <fullName evidence="2">Uncharacterized protein</fullName>
    </submittedName>
</protein>
<keyword evidence="3" id="KW-1185">Reference proteome</keyword>
<sequence>MKGSGRAKRTALVTVIFVSVALKTSITNTLNPAARAPLYEHPTADEILHQKIETNKKSHIAADVKTIIHIPSEAKIVAHFHRNRSCSHPQLIGRLSGLFLSKVKWEDRNVVNTNGEYVVVGHYNVPSPGKYFIEVIVTMCTQLDMDVNVTNICMVDPANHRITHLNATVDTEIESANEIGVWFSKMKNYNSTPLYTRYQPPGCLNDPRLASCTGPSDVTRFDPYEFKFLRSFSLKEQLYGKAGRACFVGASHSRVLTQHSNSIIKKLGINNFTAYHQDLRFAASLTQVAAEEMANRCTRVVVGMGQWDVSRAVRRPTSFVEYEKLLNEAMLVFVKTLLDANVGVYFRNMHYNPLYEFLHYCPPRDWRNPNVVDMYSMIVKHLCENYDVPFIDTSDITGVMWDRHADWGHFEDVSGELEALYLLHRIFS</sequence>
<dbReference type="Proteomes" id="UP001516023">
    <property type="component" value="Unassembled WGS sequence"/>
</dbReference>
<accession>A0ABD3PD27</accession>